<feature type="region of interest" description="Disordered" evidence="1">
    <location>
        <begin position="466"/>
        <end position="553"/>
    </location>
</feature>
<accession>A0A9W8H160</accession>
<organism evidence="2 3">
    <name type="scientific">Coemansia pectinata</name>
    <dbReference type="NCBI Taxonomy" id="1052879"/>
    <lineage>
        <taxon>Eukaryota</taxon>
        <taxon>Fungi</taxon>
        <taxon>Fungi incertae sedis</taxon>
        <taxon>Zoopagomycota</taxon>
        <taxon>Kickxellomycotina</taxon>
        <taxon>Kickxellomycetes</taxon>
        <taxon>Kickxellales</taxon>
        <taxon>Kickxellaceae</taxon>
        <taxon>Coemansia</taxon>
    </lineage>
</organism>
<dbReference type="EMBL" id="JANBUH010000140">
    <property type="protein sequence ID" value="KAJ2754103.1"/>
    <property type="molecule type" value="Genomic_DNA"/>
</dbReference>
<proteinExistence type="predicted"/>
<comment type="caution">
    <text evidence="2">The sequence shown here is derived from an EMBL/GenBank/DDBJ whole genome shotgun (WGS) entry which is preliminary data.</text>
</comment>
<evidence type="ECO:0000313" key="3">
    <source>
        <dbReference type="Proteomes" id="UP001140011"/>
    </source>
</evidence>
<feature type="compositionally biased region" description="Polar residues" evidence="1">
    <location>
        <begin position="362"/>
        <end position="378"/>
    </location>
</feature>
<name>A0A9W8H160_9FUNG</name>
<evidence type="ECO:0008006" key="4">
    <source>
        <dbReference type="Google" id="ProtNLM"/>
    </source>
</evidence>
<evidence type="ECO:0000313" key="2">
    <source>
        <dbReference type="EMBL" id="KAJ2754103.1"/>
    </source>
</evidence>
<reference evidence="2" key="1">
    <citation type="submission" date="2022-07" db="EMBL/GenBank/DDBJ databases">
        <title>Phylogenomic reconstructions and comparative analyses of Kickxellomycotina fungi.</title>
        <authorList>
            <person name="Reynolds N.K."/>
            <person name="Stajich J.E."/>
            <person name="Barry K."/>
            <person name="Grigoriev I.V."/>
            <person name="Crous P."/>
            <person name="Smith M.E."/>
        </authorList>
    </citation>
    <scope>NUCLEOTIDE SEQUENCE</scope>
    <source>
        <strain evidence="2">BCRC 34297</strain>
    </source>
</reference>
<dbReference type="SUPFAM" id="SSF50729">
    <property type="entry name" value="PH domain-like"/>
    <property type="match status" value="1"/>
</dbReference>
<sequence>MHMSSSVPTDTMYKLTLRGQYAHSKEVREAPAIAMSPMGKHVVGRGMPAGIDTNDEFAGRTSQGSGPLVMSGIWLNVYYSEEKQWRKISFPPGITVGQARDICMLRFNVWHRVMERDMLSVKGEGNAESIVSGVSTGSLGSNNTRELYGLYWPAGGRWLESIRLITKYGLSAGDILELQEVDAFIPTPVEVTKNILEVEHNRQQRPPVEKLSSSGMAESAIHYLYSKNLSISWKLCWLELADHQLVCRKKQGSGAPTLAQINLSRGFKLVDQHGNSTALNDQLGRFSSDSSSVHSAGGTSSMASILGLAAVGRAQLGGDGSALIIKCEGKVHVFCTLSAVDHDSWRRALQAEKGHSALGDEASTTASSFENQQQRWATPSSIAASSPAAQGGQSIGDTSSVCLSSLGDRSVPAPSAPLPPAPLSSVPSAPLVPDSPVELSVRRSRSFVSSISRADWPMPPTTIPAAGTWQHHARHQEQRAEMPQISRAASRTATDGLPSPGPTTPPAPGSQLRDHLSHRSLLMLPTTRFPWFRRSNNSSSATSSPATQPKRGL</sequence>
<feature type="compositionally biased region" description="Low complexity" evidence="1">
    <location>
        <begin position="423"/>
        <end position="437"/>
    </location>
</feature>
<feature type="compositionally biased region" description="Low complexity" evidence="1">
    <location>
        <begin position="379"/>
        <end position="392"/>
    </location>
</feature>
<feature type="compositionally biased region" description="Pro residues" evidence="1">
    <location>
        <begin position="499"/>
        <end position="508"/>
    </location>
</feature>
<dbReference type="AlphaFoldDB" id="A0A9W8H160"/>
<protein>
    <recommendedName>
        <fullName evidence="4">PH domain-containing protein</fullName>
    </recommendedName>
</protein>
<keyword evidence="3" id="KW-1185">Reference proteome</keyword>
<dbReference type="Proteomes" id="UP001140011">
    <property type="component" value="Unassembled WGS sequence"/>
</dbReference>
<dbReference type="OrthoDB" id="5588474at2759"/>
<feature type="compositionally biased region" description="Low complexity" evidence="1">
    <location>
        <begin position="533"/>
        <end position="553"/>
    </location>
</feature>
<gene>
    <name evidence="2" type="ORF">GGI19_002654</name>
</gene>
<feature type="region of interest" description="Disordered" evidence="1">
    <location>
        <begin position="356"/>
        <end position="439"/>
    </location>
</feature>
<evidence type="ECO:0000256" key="1">
    <source>
        <dbReference type="SAM" id="MobiDB-lite"/>
    </source>
</evidence>